<keyword evidence="3" id="KW-1185">Reference proteome</keyword>
<reference evidence="3" key="1">
    <citation type="submission" date="2017-01" db="EMBL/GenBank/DDBJ databases">
        <authorList>
            <person name="Varghese N."/>
            <person name="Submissions S."/>
        </authorList>
    </citation>
    <scope>NUCLEOTIDE SEQUENCE [LARGE SCALE GENOMIC DNA]</scope>
    <source>
        <strain evidence="3">DSM 46698</strain>
    </source>
</reference>
<dbReference type="RefSeq" id="WP_076502781.1">
    <property type="nucleotide sequence ID" value="NZ_FTOP01000018.1"/>
</dbReference>
<organism evidence="2 3">
    <name type="scientific">Belliella pelovolcani</name>
    <dbReference type="NCBI Taxonomy" id="529505"/>
    <lineage>
        <taxon>Bacteria</taxon>
        <taxon>Pseudomonadati</taxon>
        <taxon>Bacteroidota</taxon>
        <taxon>Cytophagia</taxon>
        <taxon>Cytophagales</taxon>
        <taxon>Cyclobacteriaceae</taxon>
        <taxon>Belliella</taxon>
    </lineage>
</organism>
<evidence type="ECO:0000313" key="3">
    <source>
        <dbReference type="Proteomes" id="UP000186026"/>
    </source>
</evidence>
<dbReference type="OrthoDB" id="826782at2"/>
<keyword evidence="1" id="KW-0732">Signal</keyword>
<feature type="chain" id="PRO_5013269837" evidence="1">
    <location>
        <begin position="24"/>
        <end position="98"/>
    </location>
</feature>
<dbReference type="AlphaFoldDB" id="A0A1N7PND0"/>
<evidence type="ECO:0000256" key="1">
    <source>
        <dbReference type="SAM" id="SignalP"/>
    </source>
</evidence>
<dbReference type="Proteomes" id="UP000186026">
    <property type="component" value="Unassembled WGS sequence"/>
</dbReference>
<dbReference type="EMBL" id="FTOP01000018">
    <property type="protein sequence ID" value="SIT12088.1"/>
    <property type="molecule type" value="Genomic_DNA"/>
</dbReference>
<protein>
    <submittedName>
        <fullName evidence="2">Uncharacterized protein</fullName>
    </submittedName>
</protein>
<accession>A0A1N7PND0</accession>
<gene>
    <name evidence="2" type="ORF">SAMN05421761_11841</name>
</gene>
<evidence type="ECO:0000313" key="2">
    <source>
        <dbReference type="EMBL" id="SIT12088.1"/>
    </source>
</evidence>
<proteinExistence type="predicted"/>
<sequence length="98" mass="10770">MKTYALNLVRGGVFVLAAAFAFAFTQPKNGLMDEFGSEDGVTWYNVTNATPGIDYDCNEVQLPIYCLYDGPSTSANPIGDIEREFVLLNPELEPVDLD</sequence>
<feature type="signal peptide" evidence="1">
    <location>
        <begin position="1"/>
        <end position="23"/>
    </location>
</feature>
<name>A0A1N7PND0_9BACT</name>